<feature type="domain" description="GGDEF" evidence="3">
    <location>
        <begin position="55"/>
        <end position="188"/>
    </location>
</feature>
<protein>
    <recommendedName>
        <fullName evidence="1">diguanylate cyclase</fullName>
        <ecNumber evidence="1">2.7.7.65</ecNumber>
    </recommendedName>
</protein>
<evidence type="ECO:0000313" key="5">
    <source>
        <dbReference type="Proteomes" id="UP000264702"/>
    </source>
</evidence>
<dbReference type="InterPro" id="IPR029787">
    <property type="entry name" value="Nucleotide_cyclase"/>
</dbReference>
<dbReference type="Pfam" id="PF00990">
    <property type="entry name" value="GGDEF"/>
    <property type="match status" value="1"/>
</dbReference>
<dbReference type="GO" id="GO:0052621">
    <property type="term" value="F:diguanylate cyclase activity"/>
    <property type="evidence" value="ECO:0007669"/>
    <property type="project" value="UniProtKB-EC"/>
</dbReference>
<dbReference type="SMART" id="SM00267">
    <property type="entry name" value="GGDEF"/>
    <property type="match status" value="1"/>
</dbReference>
<accession>A0A372INW1</accession>
<dbReference type="PROSITE" id="PS50887">
    <property type="entry name" value="GGDEF"/>
    <property type="match status" value="1"/>
</dbReference>
<comment type="catalytic activity">
    <reaction evidence="2">
        <text>2 GTP = 3',3'-c-di-GMP + 2 diphosphate</text>
        <dbReference type="Rhea" id="RHEA:24898"/>
        <dbReference type="ChEBI" id="CHEBI:33019"/>
        <dbReference type="ChEBI" id="CHEBI:37565"/>
        <dbReference type="ChEBI" id="CHEBI:58805"/>
        <dbReference type="EC" id="2.7.7.65"/>
    </reaction>
</comment>
<dbReference type="GO" id="GO:0005886">
    <property type="term" value="C:plasma membrane"/>
    <property type="evidence" value="ECO:0007669"/>
    <property type="project" value="TreeGrafter"/>
</dbReference>
<proteinExistence type="predicted"/>
<organism evidence="4 5">
    <name type="scientific">Paracidobacterium acidisoli</name>
    <dbReference type="NCBI Taxonomy" id="2303751"/>
    <lineage>
        <taxon>Bacteria</taxon>
        <taxon>Pseudomonadati</taxon>
        <taxon>Acidobacteriota</taxon>
        <taxon>Terriglobia</taxon>
        <taxon>Terriglobales</taxon>
        <taxon>Acidobacteriaceae</taxon>
        <taxon>Paracidobacterium</taxon>
    </lineage>
</organism>
<dbReference type="InterPro" id="IPR000160">
    <property type="entry name" value="GGDEF_dom"/>
</dbReference>
<gene>
    <name evidence="4" type="ORF">D0Y96_07635</name>
</gene>
<dbReference type="GO" id="GO:1902201">
    <property type="term" value="P:negative regulation of bacterial-type flagellum-dependent cell motility"/>
    <property type="evidence" value="ECO:0007669"/>
    <property type="project" value="TreeGrafter"/>
</dbReference>
<evidence type="ECO:0000256" key="2">
    <source>
        <dbReference type="ARBA" id="ARBA00034247"/>
    </source>
</evidence>
<dbReference type="GO" id="GO:0043709">
    <property type="term" value="P:cell adhesion involved in single-species biofilm formation"/>
    <property type="evidence" value="ECO:0007669"/>
    <property type="project" value="TreeGrafter"/>
</dbReference>
<dbReference type="AlphaFoldDB" id="A0A372INW1"/>
<dbReference type="Gene3D" id="3.30.70.270">
    <property type="match status" value="1"/>
</dbReference>
<dbReference type="EC" id="2.7.7.65" evidence="1"/>
<evidence type="ECO:0000256" key="1">
    <source>
        <dbReference type="ARBA" id="ARBA00012528"/>
    </source>
</evidence>
<dbReference type="EMBL" id="QVQT01000003">
    <property type="protein sequence ID" value="RFU16627.1"/>
    <property type="molecule type" value="Genomic_DNA"/>
</dbReference>
<dbReference type="SUPFAM" id="SSF55073">
    <property type="entry name" value="Nucleotide cyclase"/>
    <property type="match status" value="1"/>
</dbReference>
<sequence length="197" mass="21928">MQQEIASVKFSLNNLFEARLEIENGRDPLTYLLNRRFLPTVLMREIALQKIRKDRGFCILMFDIDRFKEVNDTFGHLAGDAVLQQVSAAITQCCRPSDFIFRYGGEEVLIVLVDCDPSLAGNIAERIRQCIQDLILRLPDGNVLSVTASLGIAAFAGELDYEKLLARADQSLYTAKAAGRNQVVMDMAPSPDGTISQ</sequence>
<keyword evidence="5" id="KW-1185">Reference proteome</keyword>
<dbReference type="FunFam" id="3.30.70.270:FF:000001">
    <property type="entry name" value="Diguanylate cyclase domain protein"/>
    <property type="match status" value="1"/>
</dbReference>
<dbReference type="OrthoDB" id="115048at2"/>
<name>A0A372INW1_9BACT</name>
<dbReference type="PANTHER" id="PTHR45138">
    <property type="entry name" value="REGULATORY COMPONENTS OF SENSORY TRANSDUCTION SYSTEM"/>
    <property type="match status" value="1"/>
</dbReference>
<dbReference type="Proteomes" id="UP000264702">
    <property type="component" value="Unassembled WGS sequence"/>
</dbReference>
<evidence type="ECO:0000313" key="4">
    <source>
        <dbReference type="EMBL" id="RFU16627.1"/>
    </source>
</evidence>
<dbReference type="InterPro" id="IPR050469">
    <property type="entry name" value="Diguanylate_Cyclase"/>
</dbReference>
<dbReference type="CDD" id="cd01949">
    <property type="entry name" value="GGDEF"/>
    <property type="match status" value="1"/>
</dbReference>
<dbReference type="PANTHER" id="PTHR45138:SF9">
    <property type="entry name" value="DIGUANYLATE CYCLASE DGCM-RELATED"/>
    <property type="match status" value="1"/>
</dbReference>
<dbReference type="InterPro" id="IPR043128">
    <property type="entry name" value="Rev_trsase/Diguanyl_cyclase"/>
</dbReference>
<comment type="caution">
    <text evidence="4">The sequence shown here is derived from an EMBL/GenBank/DDBJ whole genome shotgun (WGS) entry which is preliminary data.</text>
</comment>
<evidence type="ECO:0000259" key="3">
    <source>
        <dbReference type="PROSITE" id="PS50887"/>
    </source>
</evidence>
<dbReference type="NCBIfam" id="TIGR00254">
    <property type="entry name" value="GGDEF"/>
    <property type="match status" value="1"/>
</dbReference>
<reference evidence="4 5" key="1">
    <citation type="submission" date="2018-08" db="EMBL/GenBank/DDBJ databases">
        <title>Acidipila sp. 4G-K13, an acidobacterium isolated from forest soil.</title>
        <authorList>
            <person name="Gao Z.-H."/>
            <person name="Qiu L.-H."/>
        </authorList>
    </citation>
    <scope>NUCLEOTIDE SEQUENCE [LARGE SCALE GENOMIC DNA]</scope>
    <source>
        <strain evidence="4 5">4G-K13</strain>
    </source>
</reference>